<reference evidence="2 3" key="1">
    <citation type="submission" date="2019-03" db="EMBL/GenBank/DDBJ databases">
        <title>First draft genome of Liparis tanakae, snailfish: a comprehensive survey of snailfish specific genes.</title>
        <authorList>
            <person name="Kim W."/>
            <person name="Song I."/>
            <person name="Jeong J.-H."/>
            <person name="Kim D."/>
            <person name="Kim S."/>
            <person name="Ryu S."/>
            <person name="Song J.Y."/>
            <person name="Lee S.K."/>
        </authorList>
    </citation>
    <scope>NUCLEOTIDE SEQUENCE [LARGE SCALE GENOMIC DNA]</scope>
    <source>
        <tissue evidence="2">Muscle</tissue>
    </source>
</reference>
<dbReference type="AlphaFoldDB" id="A0A4Z2EM86"/>
<evidence type="ECO:0000313" key="2">
    <source>
        <dbReference type="EMBL" id="TNN29680.1"/>
    </source>
</evidence>
<accession>A0A4Z2EM86</accession>
<name>A0A4Z2EM86_9TELE</name>
<sequence length="111" mass="12588">MVVLSRRCSCWDRYWAGVCLAARAQWSSSLCRRGRLACDEPCVALSRRDPVQKCGSRKVYVVGRPDAFTNKHKHKQAQQTMVSERGSRRDKERDGAGTVPPGYDCDRKATR</sequence>
<feature type="region of interest" description="Disordered" evidence="1">
    <location>
        <begin position="68"/>
        <end position="111"/>
    </location>
</feature>
<dbReference type="EMBL" id="SRLO01005343">
    <property type="protein sequence ID" value="TNN29680.1"/>
    <property type="molecule type" value="Genomic_DNA"/>
</dbReference>
<protein>
    <submittedName>
        <fullName evidence="2">Uncharacterized protein</fullName>
    </submittedName>
</protein>
<gene>
    <name evidence="2" type="ORF">EYF80_060169</name>
</gene>
<proteinExistence type="predicted"/>
<keyword evidence="3" id="KW-1185">Reference proteome</keyword>
<organism evidence="2 3">
    <name type="scientific">Liparis tanakae</name>
    <name type="common">Tanaka's snailfish</name>
    <dbReference type="NCBI Taxonomy" id="230148"/>
    <lineage>
        <taxon>Eukaryota</taxon>
        <taxon>Metazoa</taxon>
        <taxon>Chordata</taxon>
        <taxon>Craniata</taxon>
        <taxon>Vertebrata</taxon>
        <taxon>Euteleostomi</taxon>
        <taxon>Actinopterygii</taxon>
        <taxon>Neopterygii</taxon>
        <taxon>Teleostei</taxon>
        <taxon>Neoteleostei</taxon>
        <taxon>Acanthomorphata</taxon>
        <taxon>Eupercaria</taxon>
        <taxon>Perciformes</taxon>
        <taxon>Cottioidei</taxon>
        <taxon>Cottales</taxon>
        <taxon>Liparidae</taxon>
        <taxon>Liparis</taxon>
    </lineage>
</organism>
<evidence type="ECO:0000256" key="1">
    <source>
        <dbReference type="SAM" id="MobiDB-lite"/>
    </source>
</evidence>
<evidence type="ECO:0000313" key="3">
    <source>
        <dbReference type="Proteomes" id="UP000314294"/>
    </source>
</evidence>
<feature type="compositionally biased region" description="Basic and acidic residues" evidence="1">
    <location>
        <begin position="85"/>
        <end position="95"/>
    </location>
</feature>
<comment type="caution">
    <text evidence="2">The sequence shown here is derived from an EMBL/GenBank/DDBJ whole genome shotgun (WGS) entry which is preliminary data.</text>
</comment>
<dbReference type="Proteomes" id="UP000314294">
    <property type="component" value="Unassembled WGS sequence"/>
</dbReference>